<dbReference type="Pfam" id="PF01424">
    <property type="entry name" value="R3H"/>
    <property type="match status" value="1"/>
</dbReference>
<dbReference type="AlphaFoldDB" id="A0A1Y1WXG2"/>
<dbReference type="InterPro" id="IPR001374">
    <property type="entry name" value="R3H_dom"/>
</dbReference>
<evidence type="ECO:0000313" key="3">
    <source>
        <dbReference type="EMBL" id="ORX78132.1"/>
    </source>
</evidence>
<gene>
    <name evidence="3" type="ORF">K493DRAFT_104163</name>
</gene>
<accession>A0A1Y1WXG2</accession>
<dbReference type="Gene3D" id="3.30.1370.50">
    <property type="entry name" value="R3H-like domain"/>
    <property type="match status" value="1"/>
</dbReference>
<sequence>HLHSVYYTELLVNFTRNNKQFIRKLEEALKDFLNNPSKKMLHLPPMKAIQRAVVHEVAKFYQLDSESVDLEPKRSVILHKNSMLCKIPQPLISEYIAQGGGVNVPNDETDEIIEQNAIEILGLDDDLDPNNLDELLKLVIGHRPNQYEYRWLTEKDVAIVVADTTGEAGDVERKVLKAVEQLQLELASLATSVAPRAAPTRGYRKTRQPQPVQLQENVVPTWSSNMFDALEPSNPWN</sequence>
<evidence type="ECO:0000259" key="2">
    <source>
        <dbReference type="PROSITE" id="PS51061"/>
    </source>
</evidence>
<name>A0A1Y1WXG2_9FUNG</name>
<proteinExistence type="predicted"/>
<keyword evidence="4" id="KW-1185">Reference proteome</keyword>
<dbReference type="EMBL" id="MCFE01000843">
    <property type="protein sequence ID" value="ORX78132.1"/>
    <property type="molecule type" value="Genomic_DNA"/>
</dbReference>
<dbReference type="InterPro" id="IPR036867">
    <property type="entry name" value="R3H_dom_sf"/>
</dbReference>
<dbReference type="PANTHER" id="PTHR15672">
    <property type="entry name" value="CAMP-REGULATED PHOSPHOPROTEIN 21 RELATED R3H DOMAIN CONTAINING PROTEIN"/>
    <property type="match status" value="1"/>
</dbReference>
<feature type="non-terminal residue" evidence="3">
    <location>
        <position position="1"/>
    </location>
</feature>
<dbReference type="PROSITE" id="PS51061">
    <property type="entry name" value="R3H"/>
    <property type="match status" value="1"/>
</dbReference>
<evidence type="ECO:0000256" key="1">
    <source>
        <dbReference type="ARBA" id="ARBA00022553"/>
    </source>
</evidence>
<reference evidence="3 4" key="1">
    <citation type="submission" date="2016-07" db="EMBL/GenBank/DDBJ databases">
        <title>Pervasive Adenine N6-methylation of Active Genes in Fungi.</title>
        <authorList>
            <consortium name="DOE Joint Genome Institute"/>
            <person name="Mondo S.J."/>
            <person name="Dannebaum R.O."/>
            <person name="Kuo R.C."/>
            <person name="Labutti K."/>
            <person name="Haridas S."/>
            <person name="Kuo A."/>
            <person name="Salamov A."/>
            <person name="Ahrendt S.R."/>
            <person name="Lipzen A."/>
            <person name="Sullivan W."/>
            <person name="Andreopoulos W.B."/>
            <person name="Clum A."/>
            <person name="Lindquist E."/>
            <person name="Daum C."/>
            <person name="Ramamoorthy G.K."/>
            <person name="Gryganskyi A."/>
            <person name="Culley D."/>
            <person name="Magnuson J.K."/>
            <person name="James T.Y."/>
            <person name="O'Malley M.A."/>
            <person name="Stajich J.E."/>
            <person name="Spatafora J.W."/>
            <person name="Visel A."/>
            <person name="Grigoriev I.V."/>
        </authorList>
    </citation>
    <scope>NUCLEOTIDE SEQUENCE [LARGE SCALE GENOMIC DNA]</scope>
    <source>
        <strain evidence="3 4">CBS 931.73</strain>
    </source>
</reference>
<organism evidence="3 4">
    <name type="scientific">Basidiobolus meristosporus CBS 931.73</name>
    <dbReference type="NCBI Taxonomy" id="1314790"/>
    <lineage>
        <taxon>Eukaryota</taxon>
        <taxon>Fungi</taxon>
        <taxon>Fungi incertae sedis</taxon>
        <taxon>Zoopagomycota</taxon>
        <taxon>Entomophthoromycotina</taxon>
        <taxon>Basidiobolomycetes</taxon>
        <taxon>Basidiobolales</taxon>
        <taxon>Basidiobolaceae</taxon>
        <taxon>Basidiobolus</taxon>
    </lineage>
</organism>
<keyword evidence="1" id="KW-0597">Phosphoprotein</keyword>
<comment type="caution">
    <text evidence="3">The sequence shown here is derived from an EMBL/GenBank/DDBJ whole genome shotgun (WGS) entry which is preliminary data.</text>
</comment>
<dbReference type="PANTHER" id="PTHR15672:SF8">
    <property type="entry name" value="PROTEIN ENCORE"/>
    <property type="match status" value="1"/>
</dbReference>
<feature type="domain" description="R3H" evidence="2">
    <location>
        <begin position="19"/>
        <end position="82"/>
    </location>
</feature>
<dbReference type="InterPro" id="IPR051937">
    <property type="entry name" value="R3H_domain_containing"/>
</dbReference>
<dbReference type="InParanoid" id="A0A1Y1WXG2"/>
<dbReference type="OrthoDB" id="6512771at2759"/>
<dbReference type="SMART" id="SM00393">
    <property type="entry name" value="R3H"/>
    <property type="match status" value="1"/>
</dbReference>
<dbReference type="Proteomes" id="UP000193498">
    <property type="component" value="Unassembled WGS sequence"/>
</dbReference>
<dbReference type="GO" id="GO:0003676">
    <property type="term" value="F:nucleic acid binding"/>
    <property type="evidence" value="ECO:0007669"/>
    <property type="project" value="UniProtKB-UniRule"/>
</dbReference>
<protein>
    <recommendedName>
        <fullName evidence="2">R3H domain-containing protein</fullName>
    </recommendedName>
</protein>
<evidence type="ECO:0000313" key="4">
    <source>
        <dbReference type="Proteomes" id="UP000193498"/>
    </source>
</evidence>
<dbReference type="STRING" id="1314790.A0A1Y1WXG2"/>
<dbReference type="SUPFAM" id="SSF82708">
    <property type="entry name" value="R3H domain"/>
    <property type="match status" value="1"/>
</dbReference>